<accession>A0A183E8S2</accession>
<proteinExistence type="predicted"/>
<reference evidence="3" key="1">
    <citation type="submission" date="2016-06" db="UniProtKB">
        <authorList>
            <consortium name="WormBaseParasite"/>
        </authorList>
    </citation>
    <scope>IDENTIFICATION</scope>
</reference>
<organism evidence="3">
    <name type="scientific">Gongylonema pulchrum</name>
    <dbReference type="NCBI Taxonomy" id="637853"/>
    <lineage>
        <taxon>Eukaryota</taxon>
        <taxon>Metazoa</taxon>
        <taxon>Ecdysozoa</taxon>
        <taxon>Nematoda</taxon>
        <taxon>Chromadorea</taxon>
        <taxon>Rhabditida</taxon>
        <taxon>Spirurina</taxon>
        <taxon>Spiruromorpha</taxon>
        <taxon>Spiruroidea</taxon>
        <taxon>Gongylonematidae</taxon>
        <taxon>Gongylonema</taxon>
    </lineage>
</organism>
<dbReference type="WBParaSite" id="GPUH_0001738501-mRNA-1">
    <property type="protein sequence ID" value="GPUH_0001738501-mRNA-1"/>
    <property type="gene ID" value="GPUH_0001738501"/>
</dbReference>
<dbReference type="EMBL" id="UYRT01085075">
    <property type="protein sequence ID" value="VDN29659.1"/>
    <property type="molecule type" value="Genomic_DNA"/>
</dbReference>
<keyword evidence="2" id="KW-1185">Reference proteome</keyword>
<evidence type="ECO:0000313" key="3">
    <source>
        <dbReference type="WBParaSite" id="GPUH_0001738501-mRNA-1"/>
    </source>
</evidence>
<evidence type="ECO:0000313" key="2">
    <source>
        <dbReference type="Proteomes" id="UP000271098"/>
    </source>
</evidence>
<gene>
    <name evidence="1" type="ORF">GPUH_LOCUS17361</name>
</gene>
<protein>
    <submittedName>
        <fullName evidence="1 3">Uncharacterized protein</fullName>
    </submittedName>
</protein>
<dbReference type="AlphaFoldDB" id="A0A183E8S2"/>
<dbReference type="Proteomes" id="UP000271098">
    <property type="component" value="Unassembled WGS sequence"/>
</dbReference>
<name>A0A183E8S2_9BILA</name>
<evidence type="ECO:0000313" key="1">
    <source>
        <dbReference type="EMBL" id="VDN29659.1"/>
    </source>
</evidence>
<sequence length="75" mass="8498">MTAASTLSTTTLSGEQQACARYEYDEAHKLVPDPTCSCPAGEMPDPENMDECQDEYLIFIYFYQHSFFGRVIVFS</sequence>
<dbReference type="OrthoDB" id="5861256at2759"/>
<reference evidence="1 2" key="2">
    <citation type="submission" date="2018-11" db="EMBL/GenBank/DDBJ databases">
        <authorList>
            <consortium name="Pathogen Informatics"/>
        </authorList>
    </citation>
    <scope>NUCLEOTIDE SEQUENCE [LARGE SCALE GENOMIC DNA]</scope>
</reference>